<dbReference type="RefSeq" id="WP_310032321.1">
    <property type="nucleotide sequence ID" value="NZ_JAVDRL010000007.1"/>
</dbReference>
<dbReference type="SUPFAM" id="SSF103515">
    <property type="entry name" value="Autotransporter"/>
    <property type="match status" value="1"/>
</dbReference>
<accession>A0ABU1N0R2</accession>
<gene>
    <name evidence="4" type="ORF">J2800_002763</name>
</gene>
<proteinExistence type="predicted"/>
<dbReference type="EMBL" id="JAVDRL010000007">
    <property type="protein sequence ID" value="MDR6532010.1"/>
    <property type="molecule type" value="Genomic_DNA"/>
</dbReference>
<evidence type="ECO:0000256" key="1">
    <source>
        <dbReference type="SAM" id="MobiDB-lite"/>
    </source>
</evidence>
<keyword evidence="2" id="KW-0732">Signal</keyword>
<evidence type="ECO:0000256" key="2">
    <source>
        <dbReference type="SAM" id="SignalP"/>
    </source>
</evidence>
<feature type="signal peptide" evidence="2">
    <location>
        <begin position="1"/>
        <end position="23"/>
    </location>
</feature>
<feature type="region of interest" description="Disordered" evidence="1">
    <location>
        <begin position="277"/>
        <end position="308"/>
    </location>
</feature>
<evidence type="ECO:0000259" key="3">
    <source>
        <dbReference type="PROSITE" id="PS51208"/>
    </source>
</evidence>
<dbReference type="Proteomes" id="UP001262754">
    <property type="component" value="Unassembled WGS sequence"/>
</dbReference>
<name>A0ABU1N0R2_9CAUL</name>
<dbReference type="InterPro" id="IPR036709">
    <property type="entry name" value="Autotransporte_beta_dom_sf"/>
</dbReference>
<organism evidence="4 5">
    <name type="scientific">Caulobacter rhizosphaerae</name>
    <dbReference type="NCBI Taxonomy" id="2010972"/>
    <lineage>
        <taxon>Bacteria</taxon>
        <taxon>Pseudomonadati</taxon>
        <taxon>Pseudomonadota</taxon>
        <taxon>Alphaproteobacteria</taxon>
        <taxon>Caulobacterales</taxon>
        <taxon>Caulobacteraceae</taxon>
        <taxon>Caulobacter</taxon>
    </lineage>
</organism>
<dbReference type="Gene3D" id="2.40.128.130">
    <property type="entry name" value="Autotransporter beta-domain"/>
    <property type="match status" value="1"/>
</dbReference>
<dbReference type="SMART" id="SM00869">
    <property type="entry name" value="Autotransporter"/>
    <property type="match status" value="1"/>
</dbReference>
<feature type="chain" id="PRO_5046748679" description="Autotransporter domain-containing protein" evidence="2">
    <location>
        <begin position="24"/>
        <end position="1080"/>
    </location>
</feature>
<comment type="caution">
    <text evidence="4">The sequence shown here is derived from an EMBL/GenBank/DDBJ whole genome shotgun (WGS) entry which is preliminary data.</text>
</comment>
<reference evidence="4 5" key="1">
    <citation type="submission" date="2023-07" db="EMBL/GenBank/DDBJ databases">
        <title>Sorghum-associated microbial communities from plants grown in Nebraska, USA.</title>
        <authorList>
            <person name="Schachtman D."/>
        </authorList>
    </citation>
    <scope>NUCLEOTIDE SEQUENCE [LARGE SCALE GENOMIC DNA]</scope>
    <source>
        <strain evidence="4 5">DS2154</strain>
    </source>
</reference>
<evidence type="ECO:0000313" key="5">
    <source>
        <dbReference type="Proteomes" id="UP001262754"/>
    </source>
</evidence>
<keyword evidence="5" id="KW-1185">Reference proteome</keyword>
<sequence>MSRKLLASAALAPLLLCAGGAAAETQVTSSTRTTPIATSTAASGAADDVKITSDGAITLSASGPIATLDSDNTLTNAGALSSVGVSDSIGVLVLSGHAGTLLNSATISLTEDYTYTDDDSDGDYDGAFAKGSGRYGIRLTGTTPFVGTITNDSTGAITIEGNDSAGVSLEAPLTGSLVHSGSISVTGDRSYGIHTTGTISGGLTSNGSISVLGGGGVGLAVDGDVGGAVVIQGSVYSTGYRVTSRYSDPADEALLDADDLLQGGGGVRVTADVAGGVLLDAPPTDTNDDTSDDEDGDGVTDSSEGTASVTAYGSAPALRVGSDTRAVTLGAVGTGDDAYGLIIRGSVTAAGVHDGISATGVQLGGDTGLSTIVTGGVRLTGSISASAYEGDAVGLKLNAGATADTLWNTGSLAASVTGDTAVTAKALSIAAGAGMTSVTNAGTISATVAGEGGSSYAIIDDSGGLKTVTNTGRITAYVVATDDEYDTDDADTDASNEVVHGTATAIDVSKNTTGVTIVQSGVNDGDDGDDGVADADADGDGVDDADEPLIRGRVLFGSGADSLSILNGGLIGDISFGAGADRLTIDGTGYMIGALTDSDGLLDIRIGDGSLGLTNTETIKATSLTLGADSTLVFSIDPTAGTQTKLVVDTATIETGAALGLNFKSLLTAPTTYTVIQAGSLIAGTINQDLLGHTSYLYVANAYASGNDIDIDVRRRTASEASMSRSQTSAYDAVFAALSNNTDVAGAFLNQSTRDGFFNLYDQMLPSQGEGLFSALQTVQQQISAATANRPDLGDRYGPDSVWVQEINALVRREDGDTQGSDTQALGMVAGYEAMGEAGGALGVTLAAVSLEEHDTVAKAGEKTTASMLQAGLYWRRSVGGWRFNLGGGVGYSRFNGDRTFLSEDVDGDGAADVKLTNTAAWNGMVANAFAGLAYEARLGEVYLRPEARLDYVWLWEGERKEHGGGSGFDLTVASRQADNLSGDLGLVLGRQYGKDVWVRPELRVGYRQTLAGAMGDTIASFAGGTPFTLAASGDETGAVTLGFALRAGSNLSYLALEGGAEASRKQTKYTLRLSGRAMF</sequence>
<protein>
    <recommendedName>
        <fullName evidence="3">Autotransporter domain-containing protein</fullName>
    </recommendedName>
</protein>
<evidence type="ECO:0000313" key="4">
    <source>
        <dbReference type="EMBL" id="MDR6532010.1"/>
    </source>
</evidence>
<feature type="compositionally biased region" description="Acidic residues" evidence="1">
    <location>
        <begin position="286"/>
        <end position="298"/>
    </location>
</feature>
<feature type="domain" description="Autotransporter" evidence="3">
    <location>
        <begin position="795"/>
        <end position="1080"/>
    </location>
</feature>
<dbReference type="PROSITE" id="PS51208">
    <property type="entry name" value="AUTOTRANSPORTER"/>
    <property type="match status" value="1"/>
</dbReference>
<dbReference type="InterPro" id="IPR005546">
    <property type="entry name" value="Autotransporte_beta"/>
</dbReference>